<dbReference type="EMBL" id="JAVRQU010000020">
    <property type="protein sequence ID" value="KAK5692056.1"/>
    <property type="molecule type" value="Genomic_DNA"/>
</dbReference>
<feature type="compositionally biased region" description="Polar residues" evidence="1">
    <location>
        <begin position="153"/>
        <end position="163"/>
    </location>
</feature>
<reference evidence="2" key="1">
    <citation type="submission" date="2023-08" db="EMBL/GenBank/DDBJ databases">
        <title>Black Yeasts Isolated from many extreme environments.</title>
        <authorList>
            <person name="Coleine C."/>
            <person name="Stajich J.E."/>
            <person name="Selbmann L."/>
        </authorList>
    </citation>
    <scope>NUCLEOTIDE SEQUENCE</scope>
    <source>
        <strain evidence="2">CCFEE 5810</strain>
    </source>
</reference>
<protein>
    <submittedName>
        <fullName evidence="2">Uncharacterized protein</fullName>
    </submittedName>
</protein>
<feature type="compositionally biased region" description="Basic and acidic residues" evidence="1">
    <location>
        <begin position="1"/>
        <end position="11"/>
    </location>
</feature>
<feature type="region of interest" description="Disordered" evidence="1">
    <location>
        <begin position="1"/>
        <end position="248"/>
    </location>
</feature>
<accession>A0AAN7VZG3</accession>
<gene>
    <name evidence="2" type="ORF">LTR97_011229</name>
</gene>
<feature type="compositionally biased region" description="Polar residues" evidence="1">
    <location>
        <begin position="223"/>
        <end position="248"/>
    </location>
</feature>
<feature type="compositionally biased region" description="Polar residues" evidence="1">
    <location>
        <begin position="45"/>
        <end position="62"/>
    </location>
</feature>
<dbReference type="Proteomes" id="UP001310594">
    <property type="component" value="Unassembled WGS sequence"/>
</dbReference>
<comment type="caution">
    <text evidence="2">The sequence shown here is derived from an EMBL/GenBank/DDBJ whole genome shotgun (WGS) entry which is preliminary data.</text>
</comment>
<proteinExistence type="predicted"/>
<evidence type="ECO:0000256" key="1">
    <source>
        <dbReference type="SAM" id="MobiDB-lite"/>
    </source>
</evidence>
<sequence>MSYLGVDDRASRTRSKSGTRDRSRSRSAVRVESPPRKAPGYSYAPPTTTSSQMPGSFDTPTAPSHEVRTPNADSRSNYFPQATGGARQYPPSGGIPYPADDGFTMGDYTDFPPHERPGYVPPRSARFPSQPRHEDDDDDLAYGAESPVMSRHASYSNATPRSPETSRHASYSGPPPPQSRYPGQHDDRPTGSDYRYTPQAAAGSQAKGVNGSYQYAQPPDKITYTTKPQTGQSRQRSHSYETSPDITPTRSNQMILARLTSHLAGIRENGMMIVVIHETYGTPEINGIPEIHETDEIPEINEIRDNERTRATGTIHETVMTHEIERPRFQSLPPRNVFRSTHDSPALGLPQQQQPGWELVYTAYQSVAMDKIMEICHLLAHC</sequence>
<feature type="compositionally biased region" description="Polar residues" evidence="1">
    <location>
        <begin position="71"/>
        <end position="80"/>
    </location>
</feature>
<organism evidence="2 3">
    <name type="scientific">Elasticomyces elasticus</name>
    <dbReference type="NCBI Taxonomy" id="574655"/>
    <lineage>
        <taxon>Eukaryota</taxon>
        <taxon>Fungi</taxon>
        <taxon>Dikarya</taxon>
        <taxon>Ascomycota</taxon>
        <taxon>Pezizomycotina</taxon>
        <taxon>Dothideomycetes</taxon>
        <taxon>Dothideomycetidae</taxon>
        <taxon>Mycosphaerellales</taxon>
        <taxon>Teratosphaeriaceae</taxon>
        <taxon>Elasticomyces</taxon>
    </lineage>
</organism>
<evidence type="ECO:0000313" key="2">
    <source>
        <dbReference type="EMBL" id="KAK5692056.1"/>
    </source>
</evidence>
<dbReference type="AlphaFoldDB" id="A0AAN7VZG3"/>
<evidence type="ECO:0000313" key="3">
    <source>
        <dbReference type="Proteomes" id="UP001310594"/>
    </source>
</evidence>
<name>A0AAN7VZG3_9PEZI</name>